<dbReference type="AlphaFoldDB" id="A0A7C3RBK4"/>
<gene>
    <name evidence="1" type="ORF">ENW66_05570</name>
</gene>
<dbReference type="Gene3D" id="3.40.50.150">
    <property type="entry name" value="Vaccinia Virus protein VP39"/>
    <property type="match status" value="1"/>
</dbReference>
<sequence>MLHEGHVHTQIHSAVNFYGHRKIAGDFFYHPAYIDCYHFARFLAENFDDGKARSIDSTADAEQIFRAVLEEISKYFEIIKNNRLEPFQRKTSTFPAAVIV</sequence>
<organism evidence="1">
    <name type="scientific">Archaeoglobus fulgidus</name>
    <dbReference type="NCBI Taxonomy" id="2234"/>
    <lineage>
        <taxon>Archaea</taxon>
        <taxon>Methanobacteriati</taxon>
        <taxon>Methanobacteriota</taxon>
        <taxon>Archaeoglobi</taxon>
        <taxon>Archaeoglobales</taxon>
        <taxon>Archaeoglobaceae</taxon>
        <taxon>Archaeoglobus</taxon>
    </lineage>
</organism>
<proteinExistence type="predicted"/>
<comment type="caution">
    <text evidence="1">The sequence shown here is derived from an EMBL/GenBank/DDBJ whole genome shotgun (WGS) entry which is preliminary data.</text>
</comment>
<accession>A0A7C3RBK4</accession>
<evidence type="ECO:0000313" key="1">
    <source>
        <dbReference type="EMBL" id="HFW32404.1"/>
    </source>
</evidence>
<name>A0A7C3RBK4_ARCFL</name>
<reference evidence="1" key="1">
    <citation type="journal article" date="2020" name="mSystems">
        <title>Genome- and Community-Level Interaction Insights into Carbon Utilization and Element Cycling Functions of Hydrothermarchaeota in Hydrothermal Sediment.</title>
        <authorList>
            <person name="Zhou Z."/>
            <person name="Liu Y."/>
            <person name="Xu W."/>
            <person name="Pan J."/>
            <person name="Luo Z.H."/>
            <person name="Li M."/>
        </authorList>
    </citation>
    <scope>NUCLEOTIDE SEQUENCE [LARGE SCALE GENOMIC DNA]</scope>
    <source>
        <strain evidence="1">SpSt-87</strain>
    </source>
</reference>
<protein>
    <submittedName>
        <fullName evidence="1">Uncharacterized protein</fullName>
    </submittedName>
</protein>
<dbReference type="InterPro" id="IPR029063">
    <property type="entry name" value="SAM-dependent_MTases_sf"/>
</dbReference>
<dbReference type="EMBL" id="DTLB01000035">
    <property type="protein sequence ID" value="HFW32404.1"/>
    <property type="molecule type" value="Genomic_DNA"/>
</dbReference>